<dbReference type="PANTHER" id="PTHR46797">
    <property type="entry name" value="HTH-TYPE TRANSCRIPTIONAL REGULATOR"/>
    <property type="match status" value="1"/>
</dbReference>
<dbReference type="InterPro" id="IPR050807">
    <property type="entry name" value="TransReg_Diox_bact_type"/>
</dbReference>
<dbReference type="RefSeq" id="WP_157707794.1">
    <property type="nucleotide sequence ID" value="NZ_CP034348.1"/>
</dbReference>
<evidence type="ECO:0000313" key="4">
    <source>
        <dbReference type="Proteomes" id="UP000428330"/>
    </source>
</evidence>
<evidence type="ECO:0000256" key="1">
    <source>
        <dbReference type="ARBA" id="ARBA00023125"/>
    </source>
</evidence>
<accession>A0A6I6ISJ9</accession>
<dbReference type="InterPro" id="IPR013096">
    <property type="entry name" value="Cupin_2"/>
</dbReference>
<dbReference type="CDD" id="cd00093">
    <property type="entry name" value="HTH_XRE"/>
    <property type="match status" value="1"/>
</dbReference>
<dbReference type="SMART" id="SM00530">
    <property type="entry name" value="HTH_XRE"/>
    <property type="match status" value="1"/>
</dbReference>
<organism evidence="3 4">
    <name type="scientific">Roseovarius faecimaris</name>
    <dbReference type="NCBI Taxonomy" id="2494550"/>
    <lineage>
        <taxon>Bacteria</taxon>
        <taxon>Pseudomonadati</taxon>
        <taxon>Pseudomonadota</taxon>
        <taxon>Alphaproteobacteria</taxon>
        <taxon>Rhodobacterales</taxon>
        <taxon>Roseobacteraceae</taxon>
        <taxon>Roseovarius</taxon>
    </lineage>
</organism>
<keyword evidence="4" id="KW-1185">Reference proteome</keyword>
<evidence type="ECO:0000313" key="3">
    <source>
        <dbReference type="EMBL" id="QGX99114.1"/>
    </source>
</evidence>
<dbReference type="Gene3D" id="1.10.260.40">
    <property type="entry name" value="lambda repressor-like DNA-binding domains"/>
    <property type="match status" value="1"/>
</dbReference>
<name>A0A6I6ISJ9_9RHOB</name>
<dbReference type="SUPFAM" id="SSF47413">
    <property type="entry name" value="lambda repressor-like DNA-binding domains"/>
    <property type="match status" value="1"/>
</dbReference>
<dbReference type="InterPro" id="IPR014710">
    <property type="entry name" value="RmlC-like_jellyroll"/>
</dbReference>
<dbReference type="InterPro" id="IPR011051">
    <property type="entry name" value="RmlC_Cupin_sf"/>
</dbReference>
<dbReference type="GO" id="GO:0003700">
    <property type="term" value="F:DNA-binding transcription factor activity"/>
    <property type="evidence" value="ECO:0007669"/>
    <property type="project" value="TreeGrafter"/>
</dbReference>
<dbReference type="AlphaFoldDB" id="A0A6I6ISJ9"/>
<dbReference type="Pfam" id="PF01381">
    <property type="entry name" value="HTH_3"/>
    <property type="match status" value="1"/>
</dbReference>
<dbReference type="EMBL" id="CP034348">
    <property type="protein sequence ID" value="QGX99114.1"/>
    <property type="molecule type" value="Genomic_DNA"/>
</dbReference>
<dbReference type="CDD" id="cd02209">
    <property type="entry name" value="cupin_XRE_C"/>
    <property type="match status" value="1"/>
</dbReference>
<dbReference type="GO" id="GO:0005829">
    <property type="term" value="C:cytosol"/>
    <property type="evidence" value="ECO:0007669"/>
    <property type="project" value="TreeGrafter"/>
</dbReference>
<dbReference type="SUPFAM" id="SSF51182">
    <property type="entry name" value="RmlC-like cupins"/>
    <property type="match status" value="1"/>
</dbReference>
<feature type="domain" description="HTH cro/C1-type" evidence="2">
    <location>
        <begin position="21"/>
        <end position="75"/>
    </location>
</feature>
<dbReference type="InterPro" id="IPR010982">
    <property type="entry name" value="Lambda_DNA-bd_dom_sf"/>
</dbReference>
<dbReference type="Gene3D" id="2.60.120.10">
    <property type="entry name" value="Jelly Rolls"/>
    <property type="match status" value="1"/>
</dbReference>
<dbReference type="PROSITE" id="PS50943">
    <property type="entry name" value="HTH_CROC1"/>
    <property type="match status" value="1"/>
</dbReference>
<evidence type="ECO:0000259" key="2">
    <source>
        <dbReference type="PROSITE" id="PS50943"/>
    </source>
</evidence>
<sequence length="224" mass="24719">MDKTAVIHNMAKSLLSVGSEIRQLRKARQMTLKSLSEASGVSLSHLSAIERGTAQPSMDVLNSVATALSVTPDWFFARRSGDGPIEQACVVRAQNRRNLNSLYQQSVRELGYTDALLSSSIGGDFYMGMTVYEPYSDQYEDTLLKHIGEVHAFMIEGELQVQIADEVITLHEGDSYSCDAEIPHRAINLSDKPARLIWAISPVVIPKDVLDSDDDTSATEKDEK</sequence>
<keyword evidence="1" id="KW-0238">DNA-binding</keyword>
<dbReference type="Proteomes" id="UP000428330">
    <property type="component" value="Chromosome"/>
</dbReference>
<dbReference type="KEGG" id="rom:EI983_12880"/>
<dbReference type="GO" id="GO:0003677">
    <property type="term" value="F:DNA binding"/>
    <property type="evidence" value="ECO:0007669"/>
    <property type="project" value="UniProtKB-KW"/>
</dbReference>
<dbReference type="Pfam" id="PF07883">
    <property type="entry name" value="Cupin_2"/>
    <property type="match status" value="1"/>
</dbReference>
<dbReference type="PANTHER" id="PTHR46797:SF1">
    <property type="entry name" value="METHYLPHOSPHONATE SYNTHASE"/>
    <property type="match status" value="1"/>
</dbReference>
<gene>
    <name evidence="3" type="ORF">EI983_12880</name>
</gene>
<dbReference type="InterPro" id="IPR001387">
    <property type="entry name" value="Cro/C1-type_HTH"/>
</dbReference>
<proteinExistence type="predicted"/>
<protein>
    <submittedName>
        <fullName evidence="3">Helix-turn-helix domain-containing protein</fullName>
    </submittedName>
</protein>
<dbReference type="OrthoDB" id="9814751at2"/>
<reference evidence="4" key="1">
    <citation type="submission" date="2018-12" db="EMBL/GenBank/DDBJ databases">
        <title>Complete genome sequence of Roseovarius sp. MME-070.</title>
        <authorList>
            <person name="Nam Y.-D."/>
            <person name="Kang J."/>
            <person name="Chung W.-H."/>
            <person name="Park Y.S."/>
        </authorList>
    </citation>
    <scope>NUCLEOTIDE SEQUENCE [LARGE SCALE GENOMIC DNA]</scope>
    <source>
        <strain evidence="4">MME-070</strain>
    </source>
</reference>